<name>A0ACC1DEH9_9NEOP</name>
<evidence type="ECO:0000313" key="2">
    <source>
        <dbReference type="Proteomes" id="UP000824533"/>
    </source>
</evidence>
<keyword evidence="2" id="KW-1185">Reference proteome</keyword>
<proteinExistence type="predicted"/>
<dbReference type="EMBL" id="CM034389">
    <property type="protein sequence ID" value="KAJ0182225.1"/>
    <property type="molecule type" value="Genomic_DNA"/>
</dbReference>
<dbReference type="Proteomes" id="UP000824533">
    <property type="component" value="Linkage Group LG03"/>
</dbReference>
<organism evidence="1 2">
    <name type="scientific">Dendrolimus kikuchii</name>
    <dbReference type="NCBI Taxonomy" id="765133"/>
    <lineage>
        <taxon>Eukaryota</taxon>
        <taxon>Metazoa</taxon>
        <taxon>Ecdysozoa</taxon>
        <taxon>Arthropoda</taxon>
        <taxon>Hexapoda</taxon>
        <taxon>Insecta</taxon>
        <taxon>Pterygota</taxon>
        <taxon>Neoptera</taxon>
        <taxon>Endopterygota</taxon>
        <taxon>Lepidoptera</taxon>
        <taxon>Glossata</taxon>
        <taxon>Ditrysia</taxon>
        <taxon>Bombycoidea</taxon>
        <taxon>Lasiocampidae</taxon>
        <taxon>Dendrolimus</taxon>
    </lineage>
</organism>
<comment type="caution">
    <text evidence="1">The sequence shown here is derived from an EMBL/GenBank/DDBJ whole genome shotgun (WGS) entry which is preliminary data.</text>
</comment>
<evidence type="ECO:0000313" key="1">
    <source>
        <dbReference type="EMBL" id="KAJ0182225.1"/>
    </source>
</evidence>
<sequence length="553" mass="63969">MDEYGFTNLDVEFKRYLQILRPYLGQLIDQDVIEICNAWIQRLSDSGEKEKGIRNKYVFALCYQLARGVLEEPFMNAPTNADLSPLSDELNSDNESSTENECIVIDADEDSNLHYTKTPRSETIESPQEYKTNIRNCDIEHKNHKEKATHQQTILCYTCPEVLRKYDKVECNDEYAYRANNLIQKLREIKTQNILLSNELNALKEDSKTKPSDFLYDSITKVDTATSVCIDNTDSSATLKSLKSKLQEIQDSRNALIESIAELQDKLDHFNEIKQHDIEEIEAKHKLEVIKLKTVIREETKEIYEKKLEEVKNYYEATIKEIQDSATKEIDIIVANKDNIISDKNKLLDTKDLEITRLRNQIEEQKIRIQFILNKFIDKPNEEVSHEIMKEKALQLQKRLNKMEKSKSKCAKVYEAKLASLQREKHLAECSLQLQLIRQRAQLVNEVNNETQVELTTALDKLETKYKEIVATVQATAIQRRMQDQVALDSILQAACGDRNQSYDNEMTTSLCGHKVGNRSFGDESLGFCLNSDRMGELFEKVYIPQRDGEPLK</sequence>
<protein>
    <submittedName>
        <fullName evidence="1">Uncharacterized protein</fullName>
    </submittedName>
</protein>
<accession>A0ACC1DEH9</accession>
<gene>
    <name evidence="1" type="ORF">K1T71_001594</name>
</gene>
<reference evidence="1 2" key="1">
    <citation type="journal article" date="2021" name="Front. Genet.">
        <title>Chromosome-Level Genome Assembly Reveals Significant Gene Expansion in the Toll and IMD Signaling Pathways of Dendrolimus kikuchii.</title>
        <authorList>
            <person name="Zhou J."/>
            <person name="Wu P."/>
            <person name="Xiong Z."/>
            <person name="Liu N."/>
            <person name="Zhao N."/>
            <person name="Ji M."/>
            <person name="Qiu Y."/>
            <person name="Yang B."/>
        </authorList>
    </citation>
    <scope>NUCLEOTIDE SEQUENCE [LARGE SCALE GENOMIC DNA]</scope>
    <source>
        <strain evidence="1">Ann1</strain>
    </source>
</reference>